<evidence type="ECO:0000256" key="7">
    <source>
        <dbReference type="ARBA" id="ARBA00023155"/>
    </source>
</evidence>
<evidence type="ECO:0000256" key="4">
    <source>
        <dbReference type="ARBA" id="ARBA00023015"/>
    </source>
</evidence>
<dbReference type="Proteomes" id="UP001189624">
    <property type="component" value="Chromosome 3"/>
</dbReference>
<dbReference type="InterPro" id="IPR009057">
    <property type="entry name" value="Homeodomain-like_sf"/>
</dbReference>
<dbReference type="SUPFAM" id="SSF46689">
    <property type="entry name" value="Homeodomain-like"/>
    <property type="match status" value="1"/>
</dbReference>
<dbReference type="GO" id="GO:0030154">
    <property type="term" value="P:cell differentiation"/>
    <property type="evidence" value="ECO:0007669"/>
    <property type="project" value="UniProtKB-KW"/>
</dbReference>
<keyword evidence="6 10" id="KW-0238">DNA-binding</keyword>
<dbReference type="InterPro" id="IPR044830">
    <property type="entry name" value="HD-Zip_III"/>
</dbReference>
<dbReference type="CDD" id="cd00086">
    <property type="entry name" value="homeodomain"/>
    <property type="match status" value="1"/>
</dbReference>
<keyword evidence="5" id="KW-0175">Coiled coil</keyword>
<evidence type="ECO:0000256" key="6">
    <source>
        <dbReference type="ARBA" id="ARBA00023125"/>
    </source>
</evidence>
<feature type="domain" description="Homeobox" evidence="12">
    <location>
        <begin position="22"/>
        <end position="78"/>
    </location>
</feature>
<evidence type="ECO:0000256" key="2">
    <source>
        <dbReference type="ARBA" id="ARBA00010338"/>
    </source>
</evidence>
<reference evidence="14" key="1">
    <citation type="submission" date="2023-10" db="EMBL/GenBank/DDBJ databases">
        <authorList>
            <person name="Domelevo Entfellner J.-B."/>
        </authorList>
    </citation>
    <scope>NUCLEOTIDE SEQUENCE</scope>
</reference>
<organism evidence="14 15">
    <name type="scientific">Sphenostylis stenocarpa</name>
    <dbReference type="NCBI Taxonomy" id="92480"/>
    <lineage>
        <taxon>Eukaryota</taxon>
        <taxon>Viridiplantae</taxon>
        <taxon>Streptophyta</taxon>
        <taxon>Embryophyta</taxon>
        <taxon>Tracheophyta</taxon>
        <taxon>Spermatophyta</taxon>
        <taxon>Magnoliopsida</taxon>
        <taxon>eudicotyledons</taxon>
        <taxon>Gunneridae</taxon>
        <taxon>Pentapetalae</taxon>
        <taxon>rosids</taxon>
        <taxon>fabids</taxon>
        <taxon>Fabales</taxon>
        <taxon>Fabaceae</taxon>
        <taxon>Papilionoideae</taxon>
        <taxon>50 kb inversion clade</taxon>
        <taxon>NPAAA clade</taxon>
        <taxon>indigoferoid/millettioid clade</taxon>
        <taxon>Phaseoleae</taxon>
        <taxon>Sphenostylis</taxon>
    </lineage>
</organism>
<dbReference type="SMART" id="SM00234">
    <property type="entry name" value="START"/>
    <property type="match status" value="1"/>
</dbReference>
<feature type="DNA-binding region" description="Homeobox" evidence="10">
    <location>
        <begin position="24"/>
        <end position="79"/>
    </location>
</feature>
<dbReference type="FunFam" id="1.10.10.60:FF:000197">
    <property type="entry name" value="Homeobox-leucine zipper protein REVOLUTA"/>
    <property type="match status" value="1"/>
</dbReference>
<name>A0AA86SRS9_9FABA</name>
<protein>
    <submittedName>
        <fullName evidence="14">Uncharacterized protein</fullName>
    </submittedName>
</protein>
<evidence type="ECO:0000259" key="13">
    <source>
        <dbReference type="PROSITE" id="PS50848"/>
    </source>
</evidence>
<evidence type="ECO:0000256" key="3">
    <source>
        <dbReference type="ARBA" id="ARBA00022782"/>
    </source>
</evidence>
<evidence type="ECO:0000256" key="11">
    <source>
        <dbReference type="RuleBase" id="RU000682"/>
    </source>
</evidence>
<dbReference type="Pfam" id="PF01852">
    <property type="entry name" value="START"/>
    <property type="match status" value="1"/>
</dbReference>
<feature type="domain" description="START" evidence="13">
    <location>
        <begin position="156"/>
        <end position="384"/>
    </location>
</feature>
<proteinExistence type="inferred from homology"/>
<evidence type="ECO:0000259" key="12">
    <source>
        <dbReference type="PROSITE" id="PS50071"/>
    </source>
</evidence>
<dbReference type="PROSITE" id="PS50848">
    <property type="entry name" value="START"/>
    <property type="match status" value="1"/>
</dbReference>
<keyword evidence="9 10" id="KW-0539">Nucleus</keyword>
<keyword evidence="3" id="KW-0221">Differentiation</keyword>
<keyword evidence="7 10" id="KW-0371">Homeobox</keyword>
<dbReference type="SUPFAM" id="SSF55961">
    <property type="entry name" value="Bet v1-like"/>
    <property type="match status" value="1"/>
</dbReference>
<evidence type="ECO:0000256" key="5">
    <source>
        <dbReference type="ARBA" id="ARBA00023054"/>
    </source>
</evidence>
<evidence type="ECO:0000256" key="10">
    <source>
        <dbReference type="PROSITE-ProRule" id="PRU00108"/>
    </source>
</evidence>
<dbReference type="Pfam" id="PF00046">
    <property type="entry name" value="Homeodomain"/>
    <property type="match status" value="1"/>
</dbReference>
<dbReference type="PANTHER" id="PTHR45950">
    <property type="entry name" value="HOMEOBOX-LEUCINE ZIPPER PROTEIN ATHB-14"/>
    <property type="match status" value="1"/>
</dbReference>
<dbReference type="Pfam" id="PF08670">
    <property type="entry name" value="MEKHLA"/>
    <property type="match status" value="1"/>
</dbReference>
<dbReference type="Gramene" id="rna-AYBTSS11_LOCUS8538">
    <property type="protein sequence ID" value="CAJ1938368.1"/>
    <property type="gene ID" value="gene-AYBTSS11_LOCUS8538"/>
</dbReference>
<evidence type="ECO:0000256" key="8">
    <source>
        <dbReference type="ARBA" id="ARBA00023163"/>
    </source>
</evidence>
<keyword evidence="15" id="KW-1185">Reference proteome</keyword>
<comment type="similarity">
    <text evidence="2">Belongs to the HD-ZIP homeobox family. Class III subfamily.</text>
</comment>
<dbReference type="GO" id="GO:0003677">
    <property type="term" value="F:DNA binding"/>
    <property type="evidence" value="ECO:0007669"/>
    <property type="project" value="UniProtKB-UniRule"/>
</dbReference>
<dbReference type="GO" id="GO:0005634">
    <property type="term" value="C:nucleus"/>
    <property type="evidence" value="ECO:0007669"/>
    <property type="project" value="UniProtKB-SubCell"/>
</dbReference>
<dbReference type="Gene3D" id="1.10.10.60">
    <property type="entry name" value="Homeodomain-like"/>
    <property type="match status" value="1"/>
</dbReference>
<sequence length="845" mass="92749">MALCMQRDSVLNKLMDCGKYVRYTPEQVEALERVYAECPKPSSSRRQQLIRECPILSNIEQKQIKVWFQNRRCREKQRKEASRLQTVNRKLSAMNKLLMEENDRLQKQVSQLVYDNGYMKQQIHTASATTDNSCESVVMSGQNQQQNPKTQHPQWDANNPAGLLAIAQETLAEFLSKATGTAVNWVQMIGMKPGPDSIGIVAVSRNCTGVAARACGLVSLEPTKVAEILKDRPSWYRDCRCLNVLSVVPIGNGGTIELMYMQTYAPTTLAAARDFWTLRYTTTLEDGSLVICERSLTSLTGGPTGPPASNFVRGEVLPSGYLIRSCEGGGSIIHIVDHVDLDVWSVPEVLRPLYESSKFLAQKLTTAALRHVRQIAQESSGEVHYGGGRQPAVLRTFSQRLCKGFNDAVNGFADDGWSLMGNDGGGDVTIAINSSSNKFSGSHYNASMLPTFGGGVLCAKASMLLQNVPPALLVRFLREHRSEWADYGVDAYSAACLKASPYAAPCARPSGFSSSQVILPLAHTIEHEEFLEVVRIEGNAFPPDDVGLACDMYQLQLCSGVDENAIGACAQLVFAPIDESFADDALLLPSGFRIIPLDSKMDGPASTRTLDLASALDIGSANARPAGESDLNNYNLRSVLTIAFQFTFENHLRDNVAVMARQYVRNVVRSVQRVAMAIAPSRLSTQVGPKSLPGPPEALTLARWICRSYRLHTCAELFRVESTSGDAILNQLWHHSDAILCCSVKTNASPVFTFANQAGLDMLETTLVALQDIMLDKVLDESGRKVLCIEFSKIMQQGFAYLPAGICVSSMNRPVSYEQAIACKVLDDDDSNHCLAFVFMNWSFV</sequence>
<evidence type="ECO:0000256" key="9">
    <source>
        <dbReference type="ARBA" id="ARBA00023242"/>
    </source>
</evidence>
<dbReference type="GO" id="GO:0008289">
    <property type="term" value="F:lipid binding"/>
    <property type="evidence" value="ECO:0007669"/>
    <property type="project" value="InterPro"/>
</dbReference>
<dbReference type="InterPro" id="IPR023393">
    <property type="entry name" value="START-like_dom_sf"/>
</dbReference>
<evidence type="ECO:0000256" key="1">
    <source>
        <dbReference type="ARBA" id="ARBA00004123"/>
    </source>
</evidence>
<dbReference type="CDD" id="cd08875">
    <property type="entry name" value="START_ArGLABRA2_like"/>
    <property type="match status" value="1"/>
</dbReference>
<dbReference type="InterPro" id="IPR002913">
    <property type="entry name" value="START_lipid-bd_dom"/>
</dbReference>
<comment type="subcellular location">
    <subcellularLocation>
        <location evidence="1 10 11">Nucleus</location>
    </subcellularLocation>
</comment>
<evidence type="ECO:0000313" key="14">
    <source>
        <dbReference type="EMBL" id="CAJ1938368.1"/>
    </source>
</evidence>
<dbReference type="Gene3D" id="3.30.530.20">
    <property type="match status" value="1"/>
</dbReference>
<dbReference type="InterPro" id="IPR013978">
    <property type="entry name" value="MEKHLA"/>
</dbReference>
<dbReference type="SMART" id="SM00389">
    <property type="entry name" value="HOX"/>
    <property type="match status" value="1"/>
</dbReference>
<evidence type="ECO:0000313" key="15">
    <source>
        <dbReference type="Proteomes" id="UP001189624"/>
    </source>
</evidence>
<dbReference type="CDD" id="cd14686">
    <property type="entry name" value="bZIP"/>
    <property type="match status" value="1"/>
</dbReference>
<dbReference type="InterPro" id="IPR001356">
    <property type="entry name" value="HD"/>
</dbReference>
<dbReference type="AlphaFoldDB" id="A0AA86SRS9"/>
<gene>
    <name evidence="14" type="ORF">AYBTSS11_LOCUS8538</name>
</gene>
<dbReference type="GO" id="GO:0003700">
    <property type="term" value="F:DNA-binding transcription factor activity"/>
    <property type="evidence" value="ECO:0007669"/>
    <property type="project" value="InterPro"/>
</dbReference>
<accession>A0AA86SRS9</accession>
<keyword evidence="4" id="KW-0805">Transcription regulation</keyword>
<dbReference type="EMBL" id="OY731400">
    <property type="protein sequence ID" value="CAJ1938368.1"/>
    <property type="molecule type" value="Genomic_DNA"/>
</dbReference>
<dbReference type="PANTHER" id="PTHR45950:SF7">
    <property type="entry name" value="HOMEOBOX-LEUCINE ZIPPER PROTEIN ATHB-14"/>
    <property type="match status" value="1"/>
</dbReference>
<keyword evidence="8" id="KW-0804">Transcription</keyword>
<dbReference type="PROSITE" id="PS50071">
    <property type="entry name" value="HOMEOBOX_2"/>
    <property type="match status" value="1"/>
</dbReference>